<accession>A0A2U3QNA5</accession>
<evidence type="ECO:0000313" key="1">
    <source>
        <dbReference type="EMBL" id="SPR02455.1"/>
    </source>
</evidence>
<dbReference type="Gene3D" id="3.40.50.150">
    <property type="entry name" value="Vaccinia Virus protein VP39"/>
    <property type="match status" value="1"/>
</dbReference>
<dbReference type="InterPro" id="IPR029063">
    <property type="entry name" value="SAM-dependent_MTases_sf"/>
</dbReference>
<dbReference type="EC" id="2.1.1.-" evidence="1"/>
<sequence>MFATFLIENNLMRNKVFADIGSGCFALGVIAAKSSANTVLGSDISEYAIQCAADNLVLNGITNTRLG</sequence>
<keyword evidence="1" id="KW-0808">Transferase</keyword>
<organism evidence="1 2">
    <name type="scientific">Orientia tsutsugamushi</name>
    <name type="common">Rickettsia tsutsugamushi</name>
    <dbReference type="NCBI Taxonomy" id="784"/>
    <lineage>
        <taxon>Bacteria</taxon>
        <taxon>Pseudomonadati</taxon>
        <taxon>Pseudomonadota</taxon>
        <taxon>Alphaproteobacteria</taxon>
        <taxon>Rickettsiales</taxon>
        <taxon>Rickettsiaceae</taxon>
        <taxon>Rickettsieae</taxon>
        <taxon>Orientia</taxon>
    </lineage>
</organism>
<protein>
    <submittedName>
        <fullName evidence="1">Ribosomal protein L11 methyltransferase</fullName>
        <ecNumber evidence="1">2.1.1.-</ecNumber>
    </submittedName>
</protein>
<proteinExistence type="predicted"/>
<dbReference type="GeneID" id="89458453"/>
<dbReference type="EMBL" id="LS398552">
    <property type="protein sequence ID" value="SPR02455.1"/>
    <property type="molecule type" value="Genomic_DNA"/>
</dbReference>
<dbReference type="Proteomes" id="UP000244943">
    <property type="component" value="Chromosome I"/>
</dbReference>
<dbReference type="Pfam" id="PF06325">
    <property type="entry name" value="PrmA"/>
    <property type="match status" value="1"/>
</dbReference>
<keyword evidence="1" id="KW-0687">Ribonucleoprotein</keyword>
<dbReference type="RefSeq" id="WP_109227125.1">
    <property type="nucleotide sequence ID" value="NZ_CP142421.1"/>
</dbReference>
<name>A0A2U3QNA5_ORITS</name>
<reference evidence="2" key="1">
    <citation type="submission" date="2018-03" db="EMBL/GenBank/DDBJ databases">
        <authorList>
            <person name="Batty M. E."/>
            <person name="Batty M E."/>
        </authorList>
    </citation>
    <scope>NUCLEOTIDE SEQUENCE [LARGE SCALE GENOMIC DNA]</scope>
</reference>
<dbReference type="GO" id="GO:0005840">
    <property type="term" value="C:ribosome"/>
    <property type="evidence" value="ECO:0007669"/>
    <property type="project" value="UniProtKB-KW"/>
</dbReference>
<keyword evidence="1" id="KW-0689">Ribosomal protein</keyword>
<dbReference type="GO" id="GO:0008168">
    <property type="term" value="F:methyltransferase activity"/>
    <property type="evidence" value="ECO:0007669"/>
    <property type="project" value="UniProtKB-KW"/>
</dbReference>
<dbReference type="GO" id="GO:0032259">
    <property type="term" value="P:methylation"/>
    <property type="evidence" value="ECO:0007669"/>
    <property type="project" value="UniProtKB-KW"/>
</dbReference>
<gene>
    <name evidence="1" type="primary">prmA</name>
    <name evidence="1" type="ORF">UT76HP_00046</name>
</gene>
<dbReference type="AlphaFoldDB" id="A0A2U3QNA5"/>
<keyword evidence="1" id="KW-0489">Methyltransferase</keyword>
<evidence type="ECO:0000313" key="2">
    <source>
        <dbReference type="Proteomes" id="UP000244943"/>
    </source>
</evidence>
<dbReference type="SUPFAM" id="SSF53335">
    <property type="entry name" value="S-adenosyl-L-methionine-dependent methyltransferases"/>
    <property type="match status" value="1"/>
</dbReference>